<dbReference type="SUPFAM" id="SSF55729">
    <property type="entry name" value="Acyl-CoA N-acyltransferases (Nat)"/>
    <property type="match status" value="1"/>
</dbReference>
<feature type="domain" description="N-acetyltransferase" evidence="1">
    <location>
        <begin position="1"/>
        <end position="137"/>
    </location>
</feature>
<dbReference type="CDD" id="cd04301">
    <property type="entry name" value="NAT_SF"/>
    <property type="match status" value="1"/>
</dbReference>
<dbReference type="InterPro" id="IPR000182">
    <property type="entry name" value="GNAT_dom"/>
</dbReference>
<protein>
    <submittedName>
        <fullName evidence="2">Ribosomal protein S18 acetylase RimI</fullName>
    </submittedName>
</protein>
<dbReference type="STRING" id="592050.SAMN05421875_1297"/>
<proteinExistence type="predicted"/>
<dbReference type="AlphaFoldDB" id="A0A1H4DXY6"/>
<dbReference type="GO" id="GO:0005840">
    <property type="term" value="C:ribosome"/>
    <property type="evidence" value="ECO:0007669"/>
    <property type="project" value="UniProtKB-KW"/>
</dbReference>
<keyword evidence="3" id="KW-1185">Reference proteome</keyword>
<dbReference type="Proteomes" id="UP000199002">
    <property type="component" value="Unassembled WGS sequence"/>
</dbReference>
<dbReference type="Gene3D" id="3.40.630.30">
    <property type="match status" value="1"/>
</dbReference>
<dbReference type="Pfam" id="PF00583">
    <property type="entry name" value="Acetyltransf_1"/>
    <property type="match status" value="1"/>
</dbReference>
<dbReference type="PROSITE" id="PS51186">
    <property type="entry name" value="GNAT"/>
    <property type="match status" value="1"/>
</dbReference>
<dbReference type="InterPro" id="IPR016181">
    <property type="entry name" value="Acyl_CoA_acyltransferase"/>
</dbReference>
<accession>A0A1H4DXY6</accession>
<reference evidence="3" key="1">
    <citation type="submission" date="2016-10" db="EMBL/GenBank/DDBJ databases">
        <authorList>
            <person name="Varghese N."/>
            <person name="Submissions S."/>
        </authorList>
    </citation>
    <scope>NUCLEOTIDE SEQUENCE [LARGE SCALE GENOMIC DNA]</scope>
    <source>
        <strain evidence="3">DSM 25157</strain>
    </source>
</reference>
<name>A0A1H4DXY6_9BURK</name>
<evidence type="ECO:0000313" key="2">
    <source>
        <dbReference type="EMBL" id="SEA77621.1"/>
    </source>
</evidence>
<sequence>MEDEAAAVALWHDCGLLRPWNDPHKDIARKQTVQPGLFLVAMARGLDGENVLVGTAMAGYDGHRGSVYYLAVAPGRQRLAIGRSLMERVEQQLLAMGCPKVHVLVRTANVQVMAFYEKLGYARDDALSLGKRLIPDL</sequence>
<gene>
    <name evidence="2" type="ORF">SAMN05421875_1297</name>
</gene>
<dbReference type="NCBIfam" id="NF002959">
    <property type="entry name" value="PRK03624.1"/>
    <property type="match status" value="1"/>
</dbReference>
<keyword evidence="2" id="KW-0689">Ribosomal protein</keyword>
<dbReference type="GO" id="GO:0016747">
    <property type="term" value="F:acyltransferase activity, transferring groups other than amino-acyl groups"/>
    <property type="evidence" value="ECO:0007669"/>
    <property type="project" value="InterPro"/>
</dbReference>
<evidence type="ECO:0000313" key="3">
    <source>
        <dbReference type="Proteomes" id="UP000199002"/>
    </source>
</evidence>
<evidence type="ECO:0000259" key="1">
    <source>
        <dbReference type="PROSITE" id="PS51186"/>
    </source>
</evidence>
<organism evidence="2 3">
    <name type="scientific">Acidovorax soli</name>
    <dbReference type="NCBI Taxonomy" id="592050"/>
    <lineage>
        <taxon>Bacteria</taxon>
        <taxon>Pseudomonadati</taxon>
        <taxon>Pseudomonadota</taxon>
        <taxon>Betaproteobacteria</taxon>
        <taxon>Burkholderiales</taxon>
        <taxon>Comamonadaceae</taxon>
        <taxon>Acidovorax</taxon>
    </lineage>
</organism>
<keyword evidence="2" id="KW-0687">Ribonucleoprotein</keyword>
<dbReference type="EMBL" id="FNQJ01000029">
    <property type="protein sequence ID" value="SEA77621.1"/>
    <property type="molecule type" value="Genomic_DNA"/>
</dbReference>